<gene>
    <name evidence="5" type="ORF">DC345_21125</name>
</gene>
<keyword evidence="2" id="KW-0238">DNA-binding</keyword>
<evidence type="ECO:0000256" key="1">
    <source>
        <dbReference type="ARBA" id="ARBA00023015"/>
    </source>
</evidence>
<dbReference type="CDD" id="cd00090">
    <property type="entry name" value="HTH_ARSR"/>
    <property type="match status" value="1"/>
</dbReference>
<dbReference type="InterPro" id="IPR036390">
    <property type="entry name" value="WH_DNA-bd_sf"/>
</dbReference>
<evidence type="ECO:0000259" key="4">
    <source>
        <dbReference type="PROSITE" id="PS51118"/>
    </source>
</evidence>
<proteinExistence type="predicted"/>
<dbReference type="PANTHER" id="PTHR33204:SF29">
    <property type="entry name" value="TRANSCRIPTIONAL REGULATOR"/>
    <property type="match status" value="1"/>
</dbReference>
<evidence type="ECO:0000256" key="3">
    <source>
        <dbReference type="ARBA" id="ARBA00023163"/>
    </source>
</evidence>
<evidence type="ECO:0000256" key="2">
    <source>
        <dbReference type="ARBA" id="ARBA00023125"/>
    </source>
</evidence>
<dbReference type="PANTHER" id="PTHR33204">
    <property type="entry name" value="TRANSCRIPTIONAL REGULATOR, MARR FAMILY"/>
    <property type="match status" value="1"/>
</dbReference>
<dbReference type="InterPro" id="IPR002577">
    <property type="entry name" value="HTH_HxlR"/>
</dbReference>
<feature type="domain" description="HTH hxlR-type" evidence="4">
    <location>
        <begin position="11"/>
        <end position="109"/>
    </location>
</feature>
<comment type="caution">
    <text evidence="5">The sequence shown here is derived from an EMBL/GenBank/DDBJ whole genome shotgun (WGS) entry which is preliminary data.</text>
</comment>
<organism evidence="5 6">
    <name type="scientific">Paenibacillus taichungensis</name>
    <dbReference type="NCBI Taxonomy" id="484184"/>
    <lineage>
        <taxon>Bacteria</taxon>
        <taxon>Bacillati</taxon>
        <taxon>Bacillota</taxon>
        <taxon>Bacilli</taxon>
        <taxon>Bacillales</taxon>
        <taxon>Paenibacillaceae</taxon>
        <taxon>Paenibacillus</taxon>
    </lineage>
</organism>
<sequence length="127" mass="14737">MINFRNKTYRCTSEIVMSLLSGKWKISILNHLTKGSIRFNELQRLLPDATQRMITMQLRMLESDGLIIRKVYPVAPPKVEYYLSDLGEELAPMLQMLCKFGTTYIEKFPDEVSCDNDDSRRDIANVN</sequence>
<name>A0A329QKD8_9BACL</name>
<evidence type="ECO:0000313" key="6">
    <source>
        <dbReference type="Proteomes" id="UP000250642"/>
    </source>
</evidence>
<dbReference type="RefSeq" id="WP_113054775.1">
    <property type="nucleotide sequence ID" value="NZ_QEVW01000014.1"/>
</dbReference>
<keyword evidence="1" id="KW-0805">Transcription regulation</keyword>
<dbReference type="Pfam" id="PF01638">
    <property type="entry name" value="HxlR"/>
    <property type="match status" value="1"/>
</dbReference>
<evidence type="ECO:0000313" key="5">
    <source>
        <dbReference type="EMBL" id="RAW12794.1"/>
    </source>
</evidence>
<dbReference type="GO" id="GO:0003677">
    <property type="term" value="F:DNA binding"/>
    <property type="evidence" value="ECO:0007669"/>
    <property type="project" value="UniProtKB-KW"/>
</dbReference>
<dbReference type="PROSITE" id="PS51118">
    <property type="entry name" value="HTH_HXLR"/>
    <property type="match status" value="1"/>
</dbReference>
<dbReference type="Gene3D" id="1.10.10.10">
    <property type="entry name" value="Winged helix-like DNA-binding domain superfamily/Winged helix DNA-binding domain"/>
    <property type="match status" value="1"/>
</dbReference>
<accession>A0A329QKD8</accession>
<dbReference type="InterPro" id="IPR036388">
    <property type="entry name" value="WH-like_DNA-bd_sf"/>
</dbReference>
<dbReference type="SUPFAM" id="SSF46785">
    <property type="entry name" value="Winged helix' DNA-binding domain"/>
    <property type="match status" value="1"/>
</dbReference>
<reference evidence="5 6" key="1">
    <citation type="submission" date="2018-04" db="EMBL/GenBank/DDBJ databases">
        <title>Paenibacillus taichungensis Genome sequencing and assembly.</title>
        <authorList>
            <person name="Xu J."/>
            <person name="Rensing C."/>
            <person name="Mazhar H.S."/>
        </authorList>
    </citation>
    <scope>NUCLEOTIDE SEQUENCE [LARGE SCALE GENOMIC DNA]</scope>
    <source>
        <strain evidence="5 6">NC1</strain>
    </source>
</reference>
<dbReference type="AlphaFoldDB" id="A0A329QKD8"/>
<dbReference type="EMBL" id="QEVW01000014">
    <property type="protein sequence ID" value="RAW12794.1"/>
    <property type="molecule type" value="Genomic_DNA"/>
</dbReference>
<dbReference type="InterPro" id="IPR011991">
    <property type="entry name" value="ArsR-like_HTH"/>
</dbReference>
<dbReference type="Proteomes" id="UP000250642">
    <property type="component" value="Unassembled WGS sequence"/>
</dbReference>
<keyword evidence="3" id="KW-0804">Transcription</keyword>
<protein>
    <submittedName>
        <fullName evidence="5">Transcriptional regulator</fullName>
    </submittedName>
</protein>